<dbReference type="AlphaFoldDB" id="A0A1E1X1S1"/>
<accession>A0A1E1X1S1</accession>
<organism evidence="1">
    <name type="scientific">Amblyomma aureolatum</name>
    <dbReference type="NCBI Taxonomy" id="187763"/>
    <lineage>
        <taxon>Eukaryota</taxon>
        <taxon>Metazoa</taxon>
        <taxon>Ecdysozoa</taxon>
        <taxon>Arthropoda</taxon>
        <taxon>Chelicerata</taxon>
        <taxon>Arachnida</taxon>
        <taxon>Acari</taxon>
        <taxon>Parasitiformes</taxon>
        <taxon>Ixodida</taxon>
        <taxon>Ixodoidea</taxon>
        <taxon>Ixodidae</taxon>
        <taxon>Amblyomminae</taxon>
        <taxon>Amblyomma</taxon>
    </lineage>
</organism>
<dbReference type="Pfam" id="PF02098">
    <property type="entry name" value="His_binding"/>
    <property type="match status" value="1"/>
</dbReference>
<dbReference type="Gene3D" id="2.40.128.20">
    <property type="match status" value="1"/>
</dbReference>
<dbReference type="GO" id="GO:0030682">
    <property type="term" value="P:symbiont-mediated perturbation of host defenses"/>
    <property type="evidence" value="ECO:0007669"/>
    <property type="project" value="InterPro"/>
</dbReference>
<dbReference type="InterPro" id="IPR012674">
    <property type="entry name" value="Calycin"/>
</dbReference>
<dbReference type="SUPFAM" id="SSF50814">
    <property type="entry name" value="Lipocalins"/>
    <property type="match status" value="1"/>
</dbReference>
<dbReference type="GO" id="GO:0043176">
    <property type="term" value="F:amine binding"/>
    <property type="evidence" value="ECO:0007669"/>
    <property type="project" value="InterPro"/>
</dbReference>
<evidence type="ECO:0000313" key="1">
    <source>
        <dbReference type="EMBL" id="JAT93158.1"/>
    </source>
</evidence>
<sequence length="187" mass="21187">YEEDSKNFPRQKARAATNITGKVYVKAINFNLTNNVSCLFSERQFIFNKTYYEYKLGATPPGNDTYLSTFNTTVMLSKTGAHNKTNALTYRFRPGDAPKLWKLMYINPNKTCLILVNDRNLTEHANCQLLQPAAYANDTIPQDCLKVFNKNCPGKNTTLYKPMCQELPEVPINTTPNKTIPEAEGCN</sequence>
<feature type="non-terminal residue" evidence="1">
    <location>
        <position position="1"/>
    </location>
</feature>
<proteinExistence type="evidence at transcript level"/>
<name>A0A1E1X1S1_9ACAR</name>
<dbReference type="EMBL" id="GFAC01006030">
    <property type="protein sequence ID" value="JAT93158.1"/>
    <property type="molecule type" value="mRNA"/>
</dbReference>
<dbReference type="InterPro" id="IPR002970">
    <property type="entry name" value="Tick_his-bd"/>
</dbReference>
<reference evidence="1" key="1">
    <citation type="journal article" date="2017" name="Front. Cell. Infect. Microbiol.">
        <title>The Distinct Transcriptional Response of the Midgut of Amblyomma sculptum and Amblyomma aureolatum Ticks to Rickettsia rickettsii Correlates to Their Differences in Susceptibility to Infection.</title>
        <authorList>
            <person name="Martins L.A."/>
            <person name="Galletti M.F.B.M."/>
            <person name="Ribeiro J.M."/>
            <person name="Fujita A."/>
            <person name="Costa F.B."/>
            <person name="Labruna M.B."/>
            <person name="Daffre S."/>
            <person name="Fogaca A.C."/>
        </authorList>
    </citation>
    <scope>NUCLEOTIDE SEQUENCE</scope>
</reference>
<protein>
    <submittedName>
        <fullName evidence="1">Putative group ii salivary lipocalin</fullName>
    </submittedName>
</protein>